<evidence type="ECO:0000256" key="6">
    <source>
        <dbReference type="SAM" id="MobiDB-lite"/>
    </source>
</evidence>
<proteinExistence type="inferred from homology"/>
<dbReference type="GO" id="GO:0046872">
    <property type="term" value="F:metal ion binding"/>
    <property type="evidence" value="ECO:0007669"/>
    <property type="project" value="UniProtKB-KW"/>
</dbReference>
<evidence type="ECO:0000256" key="3">
    <source>
        <dbReference type="ARBA" id="ARBA00022723"/>
    </source>
</evidence>
<dbReference type="InterPro" id="IPR001486">
    <property type="entry name" value="Hemoglobin_trunc"/>
</dbReference>
<dbReference type="PANTHER" id="PTHR47366:SF1">
    <property type="entry name" value="TWO-ON-TWO HEMOGLOBIN-3"/>
    <property type="match status" value="1"/>
</dbReference>
<name>A0A1Y6BTU0_9BACT</name>
<feature type="compositionally biased region" description="Pro residues" evidence="6">
    <location>
        <begin position="16"/>
        <end position="29"/>
    </location>
</feature>
<dbReference type="InterPro" id="IPR044203">
    <property type="entry name" value="GlbO/GLB3-like"/>
</dbReference>
<keyword evidence="1" id="KW-0813">Transport</keyword>
<comment type="similarity">
    <text evidence="5">Belongs to the truncated hemoglobin family. Group II subfamily.</text>
</comment>
<keyword evidence="8" id="KW-1185">Reference proteome</keyword>
<dbReference type="EMBL" id="FWZT01000009">
    <property type="protein sequence ID" value="SMF28502.1"/>
    <property type="molecule type" value="Genomic_DNA"/>
</dbReference>
<evidence type="ECO:0000313" key="7">
    <source>
        <dbReference type="EMBL" id="SMF28502.1"/>
    </source>
</evidence>
<gene>
    <name evidence="7" type="ORF">SAMN06296036_10919</name>
</gene>
<dbReference type="Gene3D" id="1.10.490.10">
    <property type="entry name" value="Globins"/>
    <property type="match status" value="1"/>
</dbReference>
<feature type="region of interest" description="Disordered" evidence="6">
    <location>
        <begin position="1"/>
        <end position="30"/>
    </location>
</feature>
<keyword evidence="3" id="KW-0479">Metal-binding</keyword>
<sequence length="156" mass="17843">MKQKKDFFRSKNDPLHIPPGGPGASPSPPRVYDQMGEQSIQLMLKDFYKLLGSSEIAPMFPQELEQAAAKSALFFIGLLGGPPLYHQTYGPPRMRMRHLPFKITESHRQVWLACFYKVLENSERYRFPDQEIPAFKAFLEGFSGWMVNSEDTAMPS</sequence>
<dbReference type="Pfam" id="PF01152">
    <property type="entry name" value="Bac_globin"/>
    <property type="match status" value="1"/>
</dbReference>
<evidence type="ECO:0000313" key="8">
    <source>
        <dbReference type="Proteomes" id="UP000192907"/>
    </source>
</evidence>
<dbReference type="GO" id="GO:0020037">
    <property type="term" value="F:heme binding"/>
    <property type="evidence" value="ECO:0007669"/>
    <property type="project" value="InterPro"/>
</dbReference>
<keyword evidence="2" id="KW-0349">Heme</keyword>
<dbReference type="InterPro" id="IPR012292">
    <property type="entry name" value="Globin/Proto"/>
</dbReference>
<dbReference type="GO" id="GO:0005344">
    <property type="term" value="F:oxygen carrier activity"/>
    <property type="evidence" value="ECO:0007669"/>
    <property type="project" value="InterPro"/>
</dbReference>
<evidence type="ECO:0000256" key="5">
    <source>
        <dbReference type="ARBA" id="ARBA00034496"/>
    </source>
</evidence>
<dbReference type="PANTHER" id="PTHR47366">
    <property type="entry name" value="TWO-ON-TWO HEMOGLOBIN-3"/>
    <property type="match status" value="1"/>
</dbReference>
<dbReference type="InterPro" id="IPR009050">
    <property type="entry name" value="Globin-like_sf"/>
</dbReference>
<dbReference type="OrthoDB" id="5294270at2"/>
<feature type="compositionally biased region" description="Basic and acidic residues" evidence="6">
    <location>
        <begin position="1"/>
        <end position="14"/>
    </location>
</feature>
<keyword evidence="4" id="KW-0408">Iron</keyword>
<dbReference type="GO" id="GO:0019825">
    <property type="term" value="F:oxygen binding"/>
    <property type="evidence" value="ECO:0007669"/>
    <property type="project" value="InterPro"/>
</dbReference>
<organism evidence="7 8">
    <name type="scientific">Pseudobacteriovorax antillogorgiicola</name>
    <dbReference type="NCBI Taxonomy" id="1513793"/>
    <lineage>
        <taxon>Bacteria</taxon>
        <taxon>Pseudomonadati</taxon>
        <taxon>Bdellovibrionota</taxon>
        <taxon>Oligoflexia</taxon>
        <taxon>Oligoflexales</taxon>
        <taxon>Pseudobacteriovoracaceae</taxon>
        <taxon>Pseudobacteriovorax</taxon>
    </lineage>
</organism>
<accession>A0A1Y6BTU0</accession>
<evidence type="ECO:0000256" key="1">
    <source>
        <dbReference type="ARBA" id="ARBA00022448"/>
    </source>
</evidence>
<protein>
    <submittedName>
        <fullName evidence="7">Hemoglobin</fullName>
    </submittedName>
</protein>
<reference evidence="8" key="1">
    <citation type="submission" date="2017-04" db="EMBL/GenBank/DDBJ databases">
        <authorList>
            <person name="Varghese N."/>
            <person name="Submissions S."/>
        </authorList>
    </citation>
    <scope>NUCLEOTIDE SEQUENCE [LARGE SCALE GENOMIC DNA]</scope>
    <source>
        <strain evidence="8">RKEM611</strain>
    </source>
</reference>
<evidence type="ECO:0000256" key="4">
    <source>
        <dbReference type="ARBA" id="ARBA00023004"/>
    </source>
</evidence>
<dbReference type="STRING" id="1513793.SAMN06296036_10919"/>
<dbReference type="Proteomes" id="UP000192907">
    <property type="component" value="Unassembled WGS sequence"/>
</dbReference>
<dbReference type="SUPFAM" id="SSF46458">
    <property type="entry name" value="Globin-like"/>
    <property type="match status" value="1"/>
</dbReference>
<dbReference type="AlphaFoldDB" id="A0A1Y6BTU0"/>
<dbReference type="RefSeq" id="WP_132319488.1">
    <property type="nucleotide sequence ID" value="NZ_FWZT01000009.1"/>
</dbReference>
<evidence type="ECO:0000256" key="2">
    <source>
        <dbReference type="ARBA" id="ARBA00022617"/>
    </source>
</evidence>